<dbReference type="CDD" id="cd02440">
    <property type="entry name" value="AdoMet_MTases"/>
    <property type="match status" value="1"/>
</dbReference>
<feature type="domain" description="Methyltransferase" evidence="1">
    <location>
        <begin position="42"/>
        <end position="137"/>
    </location>
</feature>
<dbReference type="RefSeq" id="WP_115331364.1">
    <property type="nucleotide sequence ID" value="NZ_CAAAHP010000002.1"/>
</dbReference>
<organism evidence="2 3">
    <name type="scientific">Legionella busanensis</name>
    <dbReference type="NCBI Taxonomy" id="190655"/>
    <lineage>
        <taxon>Bacteria</taxon>
        <taxon>Pseudomonadati</taxon>
        <taxon>Pseudomonadota</taxon>
        <taxon>Gammaproteobacteria</taxon>
        <taxon>Legionellales</taxon>
        <taxon>Legionellaceae</taxon>
        <taxon>Legionella</taxon>
    </lineage>
</organism>
<evidence type="ECO:0000259" key="1">
    <source>
        <dbReference type="Pfam" id="PF13649"/>
    </source>
</evidence>
<dbReference type="Gene3D" id="2.20.25.110">
    <property type="entry name" value="S-adenosyl-L-methionine-dependent methyltransferases"/>
    <property type="match status" value="1"/>
</dbReference>
<keyword evidence="2" id="KW-0808">Transferase</keyword>
<dbReference type="GO" id="GO:0016746">
    <property type="term" value="F:acyltransferase activity"/>
    <property type="evidence" value="ECO:0007669"/>
    <property type="project" value="UniProtKB-KW"/>
</dbReference>
<dbReference type="SUPFAM" id="SSF53335">
    <property type="entry name" value="S-adenosyl-L-methionine-dependent methyltransferases"/>
    <property type="match status" value="1"/>
</dbReference>
<dbReference type="AlphaFoldDB" id="A0A378JM28"/>
<dbReference type="InterPro" id="IPR029063">
    <property type="entry name" value="SAM-dependent_MTases_sf"/>
</dbReference>
<proteinExistence type="predicted"/>
<gene>
    <name evidence="2" type="ORF">NCTC13316_01846</name>
</gene>
<dbReference type="Proteomes" id="UP000254794">
    <property type="component" value="Unassembled WGS sequence"/>
</dbReference>
<keyword evidence="3" id="KW-1185">Reference proteome</keyword>
<reference evidence="2 3" key="1">
    <citation type="submission" date="2018-06" db="EMBL/GenBank/DDBJ databases">
        <authorList>
            <consortium name="Pathogen Informatics"/>
            <person name="Doyle S."/>
        </authorList>
    </citation>
    <scope>NUCLEOTIDE SEQUENCE [LARGE SCALE GENOMIC DNA]</scope>
    <source>
        <strain evidence="2 3">NCTC13316</strain>
    </source>
</reference>
<dbReference type="InterPro" id="IPR041698">
    <property type="entry name" value="Methyltransf_25"/>
</dbReference>
<sequence>MNQSVNTYLNLCTQVYDLSKPNPPKEAYDFYLSYVKEANGTVLEPMCGSGRFLLPMLADGFTIEGFDASPSMLNALIAKASARKIKPVIWQGLIENLNQPKTYQLIFIPSGSFGLITNWETIKIALTAIYRHLAPDGFFIFETETSAALPKELGLWRGSKWRLDDNKFILLSQLAMLEDDICYSIGKYELIHGHSIMQTEIEEYKIRLYNDATFLLDLLKAVGFKQIQLIKAFDRSQSPSTNDESIIYECRK</sequence>
<dbReference type="OrthoDB" id="9804312at2"/>
<protein>
    <submittedName>
        <fullName evidence="2">Acyl-CoA N-acyltransferase</fullName>
    </submittedName>
</protein>
<evidence type="ECO:0000313" key="2">
    <source>
        <dbReference type="EMBL" id="STX51748.1"/>
    </source>
</evidence>
<name>A0A378JM28_9GAMM</name>
<accession>A0A378JM28</accession>
<evidence type="ECO:0000313" key="3">
    <source>
        <dbReference type="Proteomes" id="UP000254794"/>
    </source>
</evidence>
<keyword evidence="2" id="KW-0012">Acyltransferase</keyword>
<dbReference type="Gene3D" id="3.40.50.150">
    <property type="entry name" value="Vaccinia Virus protein VP39"/>
    <property type="match status" value="1"/>
</dbReference>
<dbReference type="Pfam" id="PF13649">
    <property type="entry name" value="Methyltransf_25"/>
    <property type="match status" value="1"/>
</dbReference>
<dbReference type="EMBL" id="UGOD01000001">
    <property type="protein sequence ID" value="STX51748.1"/>
    <property type="molecule type" value="Genomic_DNA"/>
</dbReference>